<keyword evidence="1" id="KW-1133">Transmembrane helix</keyword>
<comment type="caution">
    <text evidence="3">The sequence shown here is derived from an EMBL/GenBank/DDBJ whole genome shotgun (WGS) entry which is preliminary data.</text>
</comment>
<feature type="transmembrane region" description="Helical" evidence="1">
    <location>
        <begin position="230"/>
        <end position="248"/>
    </location>
</feature>
<dbReference type="RefSeq" id="WP_196295169.1">
    <property type="nucleotide sequence ID" value="NZ_JADQDM010000018.1"/>
</dbReference>
<feature type="transmembrane region" description="Helical" evidence="1">
    <location>
        <begin position="66"/>
        <end position="89"/>
    </location>
</feature>
<reference evidence="3 4" key="1">
    <citation type="submission" date="2020-11" db="EMBL/GenBank/DDBJ databases">
        <authorList>
            <person name="Kim M.K."/>
        </authorList>
    </citation>
    <scope>NUCLEOTIDE SEQUENCE [LARGE SCALE GENOMIC DNA]</scope>
    <source>
        <strain evidence="3 4">BT662</strain>
    </source>
</reference>
<dbReference type="EMBL" id="JADQDM010000018">
    <property type="protein sequence ID" value="MBF9223742.1"/>
    <property type="molecule type" value="Genomic_DNA"/>
</dbReference>
<proteinExistence type="predicted"/>
<evidence type="ECO:0000259" key="2">
    <source>
        <dbReference type="Pfam" id="PF19830"/>
    </source>
</evidence>
<feature type="transmembrane region" description="Helical" evidence="1">
    <location>
        <begin position="302"/>
        <end position="319"/>
    </location>
</feature>
<feature type="transmembrane region" description="Helical" evidence="1">
    <location>
        <begin position="339"/>
        <end position="356"/>
    </location>
</feature>
<feature type="transmembrane region" description="Helical" evidence="1">
    <location>
        <begin position="96"/>
        <end position="117"/>
    </location>
</feature>
<dbReference type="Pfam" id="PF19830">
    <property type="entry name" value="DUF6311"/>
    <property type="match status" value="1"/>
</dbReference>
<accession>A0ABS0IAZ1</accession>
<gene>
    <name evidence="3" type="ORF">I2H31_21740</name>
</gene>
<name>A0ABS0IAZ1_9BACT</name>
<keyword evidence="1" id="KW-0812">Transmembrane</keyword>
<feature type="transmembrane region" description="Helical" evidence="1">
    <location>
        <begin position="385"/>
        <end position="404"/>
    </location>
</feature>
<evidence type="ECO:0000313" key="4">
    <source>
        <dbReference type="Proteomes" id="UP000618931"/>
    </source>
</evidence>
<dbReference type="Proteomes" id="UP000618931">
    <property type="component" value="Unassembled WGS sequence"/>
</dbReference>
<protein>
    <recommendedName>
        <fullName evidence="2">DUF6311 domain-containing protein</fullName>
    </recommendedName>
</protein>
<organism evidence="3 4">
    <name type="scientific">Hymenobacter ruricola</name>
    <dbReference type="NCBI Taxonomy" id="2791023"/>
    <lineage>
        <taxon>Bacteria</taxon>
        <taxon>Pseudomonadati</taxon>
        <taxon>Bacteroidota</taxon>
        <taxon>Cytophagia</taxon>
        <taxon>Cytophagales</taxon>
        <taxon>Hymenobacteraceae</taxon>
        <taxon>Hymenobacter</taxon>
    </lineage>
</organism>
<feature type="transmembrane region" description="Helical" evidence="1">
    <location>
        <begin position="148"/>
        <end position="167"/>
    </location>
</feature>
<keyword evidence="4" id="KW-1185">Reference proteome</keyword>
<feature type="transmembrane region" description="Helical" evidence="1">
    <location>
        <begin position="123"/>
        <end position="141"/>
    </location>
</feature>
<dbReference type="InterPro" id="IPR046278">
    <property type="entry name" value="DUF6311"/>
</dbReference>
<feature type="transmembrane region" description="Helical" evidence="1">
    <location>
        <begin position="199"/>
        <end position="218"/>
    </location>
</feature>
<keyword evidence="1" id="KW-0472">Membrane</keyword>
<sequence>MKYWLRLGLLVAFYGLLFAVLTWPLAAHFTSSFLVVPGHDTYVFPWNTWHFRMAVHTGQPVFHTDWLFYPLGSWLILHTYTPIIGLISLLVNNDLLALNIGLLLSYSLSAAGAYLLARRWVHSPLLCLLAGFVFAYSPYKLQRLPEHYNLVLTATVPFYVLAFLNAFRFEEKKFLPAIRSWKAVAGCVALGVVTLLSDYYVLFGLLYFSLAYAAWFWLGLGRIRWREWRTWAWLGGILAVSHVVIRLLRRSGLEDNGGFWWGGDVVAFIMPPPTSRFVYWDWAARLYHNPQVFNTPGSLENTLFMGYALPLLALGLWALRKAHRRPTSAVAQAPEGRPLAWVLLFFVMLTLPALRVHGHDRLQLPTALLHFVPFFNNVRCPTRWIMMVGLLLPILTFSALEAAWQARLPAASRTALSLLLAALVLFEYWPKPYERTSREAVPRVFHEVAKLPGKTMIPVPLGLSSGHREVGKFEREYLFYQTVHEKKVPVGYTARVPPEVFAGLQNDPVLGAVLFRQTKPDTVAPAPPTAPQVQAFLRQYDPAAFVITPAFREQPAHLFLRELLRPYGYREQLVDGYVLLTPPAR</sequence>
<evidence type="ECO:0000313" key="3">
    <source>
        <dbReference type="EMBL" id="MBF9223742.1"/>
    </source>
</evidence>
<feature type="domain" description="DUF6311" evidence="2">
    <location>
        <begin position="15"/>
        <end position="424"/>
    </location>
</feature>
<evidence type="ECO:0000256" key="1">
    <source>
        <dbReference type="SAM" id="Phobius"/>
    </source>
</evidence>